<evidence type="ECO:0000313" key="2">
    <source>
        <dbReference type="EMBL" id="PIR72038.1"/>
    </source>
</evidence>
<evidence type="ECO:0000313" key="3">
    <source>
        <dbReference type="Proteomes" id="UP000237006"/>
    </source>
</evidence>
<keyword evidence="1" id="KW-0472">Membrane</keyword>
<reference evidence="3" key="1">
    <citation type="submission" date="2017-09" db="EMBL/GenBank/DDBJ databases">
        <title>Depth-based differentiation of microbial function through sediment-hosted aquifers and enrichment of novel symbionts in the deep terrestrial subsurface.</title>
        <authorList>
            <person name="Probst A.J."/>
            <person name="Ladd B."/>
            <person name="Jarett J.K."/>
            <person name="Geller-Mcgrath D.E."/>
            <person name="Sieber C.M.K."/>
            <person name="Emerson J.B."/>
            <person name="Anantharaman K."/>
            <person name="Thomas B.C."/>
            <person name="Malmstrom R."/>
            <person name="Stieglmeier M."/>
            <person name="Klingl A."/>
            <person name="Woyke T."/>
            <person name="Ryan C.M."/>
            <person name="Banfield J.F."/>
        </authorList>
    </citation>
    <scope>NUCLEOTIDE SEQUENCE [LARGE SCALE GENOMIC DNA]</scope>
</reference>
<name>A0A2H0TK51_9BACT</name>
<comment type="caution">
    <text evidence="2">The sequence shown here is derived from an EMBL/GenBank/DDBJ whole genome shotgun (WGS) entry which is preliminary data.</text>
</comment>
<dbReference type="AlphaFoldDB" id="A0A2H0TK51"/>
<gene>
    <name evidence="2" type="ORF">COU41_01050</name>
</gene>
<keyword evidence="1" id="KW-0812">Transmembrane</keyword>
<protein>
    <submittedName>
        <fullName evidence="2">Uncharacterized protein</fullName>
    </submittedName>
</protein>
<dbReference type="EMBL" id="PFCI01000026">
    <property type="protein sequence ID" value="PIR72038.1"/>
    <property type="molecule type" value="Genomic_DNA"/>
</dbReference>
<proteinExistence type="predicted"/>
<accession>A0A2H0TK51</accession>
<sequence>MNHAFSKIWIVVILAVFITGGILAWQYWWKTRYLVRPIEQNTELATNKEEKKFVDPQKVNLETLSPADLSILMDLFLDFNGDGQQEIAILAYKPFEEFPEWEAYFVYIFSYDFSSEKWREVFKSKEMVGGQVIMSKESLTGDGREQLFIKHRGLGTARPLDWFLVTDKFQPIEYDWREVSKKIKFEESFTYTYGRVAEVTVADDNLIKEVHQFFREGDFNCCPTGKTHSLYFRLEDDELIFVKEEITEGWKPPG</sequence>
<dbReference type="Proteomes" id="UP000237006">
    <property type="component" value="Unassembled WGS sequence"/>
</dbReference>
<organism evidence="2 3">
    <name type="scientific">Candidatus Nealsonbacteria bacterium CG10_big_fil_rev_8_21_14_0_10_36_228</name>
    <dbReference type="NCBI Taxonomy" id="1974708"/>
    <lineage>
        <taxon>Bacteria</taxon>
        <taxon>Candidatus Nealsoniibacteriota</taxon>
    </lineage>
</organism>
<evidence type="ECO:0000256" key="1">
    <source>
        <dbReference type="SAM" id="Phobius"/>
    </source>
</evidence>
<keyword evidence="1" id="KW-1133">Transmembrane helix</keyword>
<feature type="transmembrane region" description="Helical" evidence="1">
    <location>
        <begin position="6"/>
        <end position="28"/>
    </location>
</feature>